<dbReference type="SUPFAM" id="SSF56112">
    <property type="entry name" value="Protein kinase-like (PK-like)"/>
    <property type="match status" value="1"/>
</dbReference>
<dbReference type="STRING" id="48269.A0A183MBC5"/>
<dbReference type="AlphaFoldDB" id="A0A183MBC5"/>
<dbReference type="InterPro" id="IPR011009">
    <property type="entry name" value="Kinase-like_dom_sf"/>
</dbReference>
<keyword evidence="2" id="KW-1185">Reference proteome</keyword>
<dbReference type="InterPro" id="IPR017441">
    <property type="entry name" value="Protein_kinase_ATP_BS"/>
</dbReference>
<protein>
    <submittedName>
        <fullName evidence="1">Uncharacterized protein</fullName>
    </submittedName>
</protein>
<dbReference type="GO" id="GO:0004672">
    <property type="term" value="F:protein kinase activity"/>
    <property type="evidence" value="ECO:0007669"/>
    <property type="project" value="InterPro"/>
</dbReference>
<organism evidence="1 2">
    <name type="scientific">Schistosoma margrebowiei</name>
    <dbReference type="NCBI Taxonomy" id="48269"/>
    <lineage>
        <taxon>Eukaryota</taxon>
        <taxon>Metazoa</taxon>
        <taxon>Spiralia</taxon>
        <taxon>Lophotrochozoa</taxon>
        <taxon>Platyhelminthes</taxon>
        <taxon>Trematoda</taxon>
        <taxon>Digenea</taxon>
        <taxon>Strigeidida</taxon>
        <taxon>Schistosomatoidea</taxon>
        <taxon>Schistosomatidae</taxon>
        <taxon>Schistosoma</taxon>
    </lineage>
</organism>
<dbReference type="InterPro" id="IPR000719">
    <property type="entry name" value="Prot_kinase_dom"/>
</dbReference>
<dbReference type="EMBL" id="UZAI01009735">
    <property type="protein sequence ID" value="VDP05703.1"/>
    <property type="molecule type" value="Genomic_DNA"/>
</dbReference>
<proteinExistence type="predicted"/>
<dbReference type="GO" id="GO:0005524">
    <property type="term" value="F:ATP binding"/>
    <property type="evidence" value="ECO:0007669"/>
    <property type="project" value="UniProtKB-UniRule"/>
</dbReference>
<evidence type="ECO:0000313" key="1">
    <source>
        <dbReference type="EMBL" id="VDP05703.1"/>
    </source>
</evidence>
<dbReference type="Gene3D" id="3.30.200.20">
    <property type="entry name" value="Phosphorylase Kinase, domain 1"/>
    <property type="match status" value="1"/>
</dbReference>
<gene>
    <name evidence="1" type="ORF">SMRZ_LOCUS13350</name>
</gene>
<accession>A0A183MBC5</accession>
<dbReference type="PROSITE" id="PS00107">
    <property type="entry name" value="PROTEIN_KINASE_ATP"/>
    <property type="match status" value="1"/>
</dbReference>
<dbReference type="Proteomes" id="UP000277204">
    <property type="component" value="Unassembled WGS sequence"/>
</dbReference>
<dbReference type="PROSITE" id="PS50011">
    <property type="entry name" value="PROTEIN_KINASE_DOM"/>
    <property type="match status" value="1"/>
</dbReference>
<reference evidence="1 2" key="1">
    <citation type="submission" date="2018-11" db="EMBL/GenBank/DDBJ databases">
        <authorList>
            <consortium name="Pathogen Informatics"/>
        </authorList>
    </citation>
    <scope>NUCLEOTIDE SEQUENCE [LARGE SCALE GENOMIC DNA]</scope>
    <source>
        <strain evidence="1 2">Zambia</strain>
    </source>
</reference>
<sequence length="58" mass="6709">MDIFVDETSKNSRYEKVCYLGEGQFANVFLAQDNNRNGQLVAIKKVNVFLITYFSIKK</sequence>
<name>A0A183MBC5_9TREM</name>
<evidence type="ECO:0000313" key="2">
    <source>
        <dbReference type="Proteomes" id="UP000277204"/>
    </source>
</evidence>